<comment type="caution">
    <text evidence="1">The sequence shown here is derived from an EMBL/GenBank/DDBJ whole genome shotgun (WGS) entry which is preliminary data.</text>
</comment>
<accession>A0ACB8ZLJ4</accession>
<keyword evidence="2" id="KW-1185">Reference proteome</keyword>
<dbReference type="Proteomes" id="UP001055811">
    <property type="component" value="Linkage Group LG08"/>
</dbReference>
<evidence type="ECO:0000313" key="1">
    <source>
        <dbReference type="EMBL" id="KAI3698412.1"/>
    </source>
</evidence>
<gene>
    <name evidence="1" type="ORF">L2E82_41940</name>
</gene>
<proteinExistence type="predicted"/>
<reference evidence="1 2" key="2">
    <citation type="journal article" date="2022" name="Mol. Ecol. Resour.">
        <title>The genomes of chicory, endive, great burdock and yacon provide insights into Asteraceae paleo-polyploidization history and plant inulin production.</title>
        <authorList>
            <person name="Fan W."/>
            <person name="Wang S."/>
            <person name="Wang H."/>
            <person name="Wang A."/>
            <person name="Jiang F."/>
            <person name="Liu H."/>
            <person name="Zhao H."/>
            <person name="Xu D."/>
            <person name="Zhang Y."/>
        </authorList>
    </citation>
    <scope>NUCLEOTIDE SEQUENCE [LARGE SCALE GENOMIC DNA]</scope>
    <source>
        <strain evidence="2">cv. Punajuju</strain>
        <tissue evidence="1">Leaves</tissue>
    </source>
</reference>
<name>A0ACB8ZLJ4_CICIN</name>
<sequence length="488" mass="54551">MKEKRGRSPLQQETRDRSLLPRKPKIGQQETIRRSPSLPRKTEIGQRGRPPTLPPTLLERKKALPSTETKRVPTIPWPSASLSRGPSTRNTKKQLSPTKTKSLRRSLDRPTPPSKVISTKSKSNPKNIISSSLKTSNLMKPNVSGTSRTPLKSKNSLNVKATNGSIKNQTSRKTKDLGIPVKAIKKKPNISNALLSPLNDHNIVTHEEHNHSVVTQENNDILHGKVKCEDGGEICVSEPSDSVSLVGDQVVPESEICCDDNVSFDGSIDNKHTYDHDGHINEQDHSNETFDIISDHLDHHIVDQENQEPENEQVVEEADFGSTDENGEAEDEDIEETKLEEPEDPEHEEIKPEEPESEETKLEESEDEETERDELVHEENKLEELEHEEMKPDEHEETDIEEAEPDEPEDGVEAPAAEDTTSEVAIKSQEVVMHGKKDSATYNDVIEETVSKLREQSKNRVLALAGAFETVISLEADLSPKELSPKSC</sequence>
<dbReference type="EMBL" id="CM042016">
    <property type="protein sequence ID" value="KAI3698412.1"/>
    <property type="molecule type" value="Genomic_DNA"/>
</dbReference>
<reference evidence="2" key="1">
    <citation type="journal article" date="2022" name="Mol. Ecol. Resour.">
        <title>The genomes of chicory, endive, great burdock and yacon provide insights into Asteraceae palaeo-polyploidization history and plant inulin production.</title>
        <authorList>
            <person name="Fan W."/>
            <person name="Wang S."/>
            <person name="Wang H."/>
            <person name="Wang A."/>
            <person name="Jiang F."/>
            <person name="Liu H."/>
            <person name="Zhao H."/>
            <person name="Xu D."/>
            <person name="Zhang Y."/>
        </authorList>
    </citation>
    <scope>NUCLEOTIDE SEQUENCE [LARGE SCALE GENOMIC DNA]</scope>
    <source>
        <strain evidence="2">cv. Punajuju</strain>
    </source>
</reference>
<evidence type="ECO:0000313" key="2">
    <source>
        <dbReference type="Proteomes" id="UP001055811"/>
    </source>
</evidence>
<organism evidence="1 2">
    <name type="scientific">Cichorium intybus</name>
    <name type="common">Chicory</name>
    <dbReference type="NCBI Taxonomy" id="13427"/>
    <lineage>
        <taxon>Eukaryota</taxon>
        <taxon>Viridiplantae</taxon>
        <taxon>Streptophyta</taxon>
        <taxon>Embryophyta</taxon>
        <taxon>Tracheophyta</taxon>
        <taxon>Spermatophyta</taxon>
        <taxon>Magnoliopsida</taxon>
        <taxon>eudicotyledons</taxon>
        <taxon>Gunneridae</taxon>
        <taxon>Pentapetalae</taxon>
        <taxon>asterids</taxon>
        <taxon>campanulids</taxon>
        <taxon>Asterales</taxon>
        <taxon>Asteraceae</taxon>
        <taxon>Cichorioideae</taxon>
        <taxon>Cichorieae</taxon>
        <taxon>Cichoriinae</taxon>
        <taxon>Cichorium</taxon>
    </lineage>
</organism>
<protein>
    <submittedName>
        <fullName evidence="1">Uncharacterized protein</fullName>
    </submittedName>
</protein>